<evidence type="ECO:0000256" key="7">
    <source>
        <dbReference type="SAM" id="SignalP"/>
    </source>
</evidence>
<evidence type="ECO:0000256" key="6">
    <source>
        <dbReference type="SAM" id="Phobius"/>
    </source>
</evidence>
<feature type="region of interest" description="Disordered" evidence="5">
    <location>
        <begin position="6461"/>
        <end position="6480"/>
    </location>
</feature>
<feature type="domain" description="SRCR" evidence="9">
    <location>
        <begin position="1319"/>
        <end position="1428"/>
    </location>
</feature>
<reference evidence="11" key="1">
    <citation type="submission" date="2021-02" db="EMBL/GenBank/DDBJ databases">
        <authorList>
            <person name="Dougan E. K."/>
            <person name="Rhodes N."/>
            <person name="Thang M."/>
            <person name="Chan C."/>
        </authorList>
    </citation>
    <scope>NUCLEOTIDE SEQUENCE</scope>
</reference>
<dbReference type="PROSITE" id="PS50231">
    <property type="entry name" value="RICIN_B_LECTIN"/>
    <property type="match status" value="2"/>
</dbReference>
<evidence type="ECO:0000256" key="4">
    <source>
        <dbReference type="ARBA" id="ARBA00023180"/>
    </source>
</evidence>
<keyword evidence="2 7" id="KW-0732">Signal</keyword>
<name>A0A813HD50_POLGL</name>
<dbReference type="InterPro" id="IPR000001">
    <property type="entry name" value="Kringle"/>
</dbReference>
<dbReference type="PANTHER" id="PTHR46769">
    <property type="entry name" value="POLYCYSTIC KIDNEY AND HEPATIC DISEASE 1 (AUTOSOMAL RECESSIVE)-LIKE 1"/>
    <property type="match status" value="1"/>
</dbReference>
<evidence type="ECO:0000256" key="3">
    <source>
        <dbReference type="ARBA" id="ARBA00023157"/>
    </source>
</evidence>
<evidence type="ECO:0000313" key="12">
    <source>
        <dbReference type="Proteomes" id="UP000654075"/>
    </source>
</evidence>
<dbReference type="CDD" id="cd00603">
    <property type="entry name" value="IPT_PCSR"/>
    <property type="match status" value="3"/>
</dbReference>
<evidence type="ECO:0000259" key="9">
    <source>
        <dbReference type="PROSITE" id="PS50287"/>
    </source>
</evidence>
<dbReference type="InterPro" id="IPR013783">
    <property type="entry name" value="Ig-like_fold"/>
</dbReference>
<feature type="compositionally biased region" description="Low complexity" evidence="5">
    <location>
        <begin position="6467"/>
        <end position="6480"/>
    </location>
</feature>
<dbReference type="Gene3D" id="2.40.20.10">
    <property type="entry name" value="Plasminogen Kringle 4"/>
    <property type="match status" value="1"/>
</dbReference>
<feature type="domain" description="G8" evidence="10">
    <location>
        <begin position="4199"/>
        <end position="4334"/>
    </location>
</feature>
<dbReference type="GO" id="GO:0016020">
    <property type="term" value="C:membrane"/>
    <property type="evidence" value="ECO:0007669"/>
    <property type="project" value="InterPro"/>
</dbReference>
<dbReference type="Pfam" id="PF00530">
    <property type="entry name" value="SRCR"/>
    <property type="match status" value="1"/>
</dbReference>
<dbReference type="Gene3D" id="3.10.250.10">
    <property type="entry name" value="SRCR-like domain"/>
    <property type="match status" value="1"/>
</dbReference>
<dbReference type="SMART" id="SM01225">
    <property type="entry name" value="G8"/>
    <property type="match status" value="2"/>
</dbReference>
<dbReference type="InterPro" id="IPR019316">
    <property type="entry name" value="G8_domain"/>
</dbReference>
<dbReference type="Pfam" id="PF01833">
    <property type="entry name" value="TIG"/>
    <property type="match status" value="4"/>
</dbReference>
<dbReference type="InterPro" id="IPR038178">
    <property type="entry name" value="Kringle_sf"/>
</dbReference>
<dbReference type="InterPro" id="IPR002909">
    <property type="entry name" value="IPT_dom"/>
</dbReference>
<keyword evidence="12" id="KW-1185">Reference proteome</keyword>
<dbReference type="SUPFAM" id="SSF56487">
    <property type="entry name" value="SRCR-like"/>
    <property type="match status" value="1"/>
</dbReference>
<keyword evidence="3" id="KW-1015">Disulfide bond</keyword>
<dbReference type="Pfam" id="PF10162">
    <property type="entry name" value="G8"/>
    <property type="match status" value="2"/>
</dbReference>
<feature type="chain" id="PRO_5032857157" evidence="7">
    <location>
        <begin position="24"/>
        <end position="6589"/>
    </location>
</feature>
<dbReference type="InterPro" id="IPR013806">
    <property type="entry name" value="Kringle-like"/>
</dbReference>
<dbReference type="PANTHER" id="PTHR46769:SF2">
    <property type="entry name" value="FIBROCYSTIN-L ISOFORM 2 PRECURSOR-RELATED"/>
    <property type="match status" value="1"/>
</dbReference>
<proteinExistence type="predicted"/>
<dbReference type="InterPro" id="IPR055401">
    <property type="entry name" value="CEMIP_beta-hel_dom"/>
</dbReference>
<dbReference type="CDD" id="cd00161">
    <property type="entry name" value="beta-trefoil_Ricin-like"/>
    <property type="match status" value="1"/>
</dbReference>
<dbReference type="EMBL" id="CAJNNV010031422">
    <property type="protein sequence ID" value="CAE8636170.1"/>
    <property type="molecule type" value="Genomic_DNA"/>
</dbReference>
<dbReference type="InterPro" id="IPR035992">
    <property type="entry name" value="Ricin_B-like_lectins"/>
</dbReference>
<comment type="caution">
    <text evidence="11">The sequence shown here is derived from an EMBL/GenBank/DDBJ whole genome shotgun (WGS) entry which is preliminary data.</text>
</comment>
<protein>
    <submittedName>
        <fullName evidence="11">Uncharacterized protein</fullName>
    </submittedName>
</protein>
<keyword evidence="6" id="KW-1133">Transmembrane helix</keyword>
<keyword evidence="4" id="KW-0325">Glycoprotein</keyword>
<dbReference type="InterPro" id="IPR014756">
    <property type="entry name" value="Ig_E-set"/>
</dbReference>
<dbReference type="InterPro" id="IPR052387">
    <property type="entry name" value="Fibrocystin"/>
</dbReference>
<evidence type="ECO:0000256" key="1">
    <source>
        <dbReference type="ARBA" id="ARBA00022572"/>
    </source>
</evidence>
<dbReference type="InterPro" id="IPR001190">
    <property type="entry name" value="SRCR"/>
</dbReference>
<dbReference type="SMART" id="SM00429">
    <property type="entry name" value="IPT"/>
    <property type="match status" value="3"/>
</dbReference>
<dbReference type="Pfam" id="PF24606">
    <property type="entry name" value="CEMIP_beta-hel"/>
    <property type="match status" value="1"/>
</dbReference>
<dbReference type="PROSITE" id="PS50070">
    <property type="entry name" value="KRINGLE_2"/>
    <property type="match status" value="1"/>
</dbReference>
<dbReference type="PROSITE" id="PS50287">
    <property type="entry name" value="SRCR_2"/>
    <property type="match status" value="1"/>
</dbReference>
<dbReference type="InterPro" id="IPR036772">
    <property type="entry name" value="SRCR-like_dom_sf"/>
</dbReference>
<dbReference type="PROSITE" id="PS51484">
    <property type="entry name" value="G8"/>
    <property type="match status" value="2"/>
</dbReference>
<evidence type="ECO:0000259" key="8">
    <source>
        <dbReference type="PROSITE" id="PS50070"/>
    </source>
</evidence>
<evidence type="ECO:0000256" key="2">
    <source>
        <dbReference type="ARBA" id="ARBA00022729"/>
    </source>
</evidence>
<evidence type="ECO:0000259" key="10">
    <source>
        <dbReference type="PROSITE" id="PS51484"/>
    </source>
</evidence>
<feature type="transmembrane region" description="Helical" evidence="6">
    <location>
        <begin position="6498"/>
        <end position="6524"/>
    </location>
</feature>
<dbReference type="SMART" id="SM00130">
    <property type="entry name" value="KR"/>
    <property type="match status" value="1"/>
</dbReference>
<dbReference type="SUPFAM" id="SSF50370">
    <property type="entry name" value="Ricin B-like lectins"/>
    <property type="match status" value="2"/>
</dbReference>
<gene>
    <name evidence="11" type="ORF">PGLA1383_LOCUS51673</name>
</gene>
<keyword evidence="6" id="KW-0472">Membrane</keyword>
<dbReference type="PRINTS" id="PR00258">
    <property type="entry name" value="SPERACTRCPTR"/>
</dbReference>
<dbReference type="OrthoDB" id="438542at2759"/>
<dbReference type="SUPFAM" id="SSF57440">
    <property type="entry name" value="Kringle-like"/>
    <property type="match status" value="1"/>
</dbReference>
<dbReference type="Proteomes" id="UP000654075">
    <property type="component" value="Unassembled WGS sequence"/>
</dbReference>
<dbReference type="SMART" id="SM00202">
    <property type="entry name" value="SR"/>
    <property type="match status" value="1"/>
</dbReference>
<sequence>MVFLRNALLAATTWCFFIQQTDAGVKGFGIVFSVEPMMGSCGGGTELHIAGSGFSYDGELTCYSPPNDAGWYEVSVVYTSGHVAYLRGAKFRYHGRYTPIVNYISAASPVQGNVTFWGDLKRVLESNQREMLEATGEKRNATEIMHAYLGPGLEVMADKGGLNEFRCDLIETPTINKGICEVGAGTPAGYYNFTYVLEDGLSGHGYGKAMSDSWVGQQGISMDGTPYDIEVYPTLMSLLSRRSGRVGGARITLQANGLDPARLNFATRHEVLLDGVPCVVENIVKKNNAQVLTCISGSTESRPSSWPAPQAPGLRADDWSRAERLSLTPSFDGRVGAFAKPTRSLSMLDNFKQLHDRADCSDSRERLLTSGSPQDCADRCFEVASCRVFYFRADRRDCYWCLELNSGGSDALNWQEANEGHRRRRGGHWPERVVGGIYILNKTGAEFLTQYSQGPTWKLVSADPEKRCTSSWKTMNSEVSSYKLQSADIQTCADLCNMHRMNVDGGRCRFFGFRLRASYYQKSQCILYNPNTPVASPKTGASHCDEDMTNSETGSHRRRYSATSVFELTNPKPHSPPPSGIYPGGRGVLIRVWNNCPKDRAFNGACSSSEGPFAPLYATVNPEYRKQTPMWETIRSDILHGPFGYELPQTEYNWAANSLNSSDPQAPYKTLADASGDTGVVFEIMGYFVAPFTANYSFLTWGNTHQDVWLSTSADPADTVLVAENLLQQRCRIRETMLGCSIFYPFEGPRDVMERHQGTLFSDSFGFSGQNTTVRTPTVRTLPLQKGERRFLVKRVAFLEDVNTRGGEASQNRRRRALVENTAVRIHKPDLSELTPATKKALGQSKNWPELLHFEKEIGGKTGGQWRIGLREKAGDAPTWSEWMSWNWNEYWVFRAMNKMVLPSGTKVVAECFYMTNGRYLTTILKPAGNLPTLEIEYDQMRTAVTVLAVQDGSSDDLFVWPIPGSMFEVPVLEPQAQLRATGISAVAQVPTANTTNETDDADDYEAFQTSGIVPGSSSACSNLTGGVNVTQPMAGPTDCGLDVSGCRFGQAFLTTSNSWTQDPPEVYESWEACQQRCCYDEACYAAAYDQVTKLCWKHIQAQTLDVSSTRWMANVESRQPALDGYGFLAGVTSSQGLPIAQYAGHRSVAFCKAKCSLEYGCNLRTQCIDDTSSFPLWETQHVTFYQLKPGRSCVKISEMSAALKEQIYHPAVDAYGQSGSNASFFGMESGGRRRRGNGFRGNFMSHLRSNFVVSQPFTTSTTSTNATTTVTAGDRRMQEDDTDVDITATSSVTNTSTTLTSTTTVTSTSSTTTPPPPVRLVKYDGTIYNVGDSVSGAIDGRVEVFYTGQWGSVCQDEFGNTEATVACKELGYTFGYVGVTTSLAGTGPIWMDNVVCTGDELWLSKCESNGWGISNCYHSEDVSIYCSKNTMTSTSVTTTPRLVTTTTTTGYMLTTVLGRAGFLRNTVTGVTPANGAEKGSALKEQNCDFPNPGTDARWTVNDLGMISSVLYPTLCIDPIGASPSTWSQTKLGLDDCDYEMNSSISVVNTEQRWYFAPDGSVVNQWSGLCLQPKDWWVTDLYFMSCPNMTLPDSPRWEFVEAVAATRKTGFLWRYSPSMCMDVDGNPGSATGARVMQNSRCDWNFPASGTDQRWELTKDGYLQSLNSGKCLGFVDNGGQLQDCILDDSVTAAAAYQLWAMDSAGKLRASGTSQCISTASQNQDTSTVTLVACEDSMGLAWEFVEPDEVVGLCRTMCVDGTSSLATFTTWTLTDEFFCECNWLLDAHWTHMDRLQLDEVGSIDTRGKNRMGVISGPDSIYKPIVHSSTTRSAIADAFTGFASDVRPYVANVTDDSFAFASPTTDFGFAYLLESEQPFVSQVLVNGVAGLNMSEGDTVILQGGNFDGLSSSEFEVTLGMTLVPSIFVSEDMLTFVVPNATHARLNLRVVAGWKGWADFALLLGTSTQRKQVGVWVGNGNLIYSFTPTSGSMYGGTRVFITGKGFQLPFGLNNVTLLGSSTGDALGNCKIMKATLSSIECTMPSLNRSAWSSTQYEETVDISVNGVQVMTSQVKPTFTYGRSFTPIVLSVVPPSLSYAVTSNVTLHGYNFGLLQRQVSVTFGERTCKVWSMNETAITCQLQRSSLAQPPLCLEVRDVYNESCIAKPRNFFMLPEVLVTSKGVGEAQAASMLDTRFELHNVTPTAGSEKGGAVVTVRGVGLAGPHITSQLMIATLGTLGDMISWTDNKIMFTTRKITLNTDLVDIMVNLISAEHKCGPGQTKGDCKHGAFELGFTPNVTSLSPLSGSSGDTMNIVVAIPNGATQSINTANVTVHLGNFECPLTGGITVTGGGKSIQVDCTIPAFEASSVTIKVRVLPFGYAAFVVTAQETFTQVMSIHSITPNSGSNGGRKVVISGSGFSPQSSRHFIRVGDDNWGTCEILSSNYTAITCDMNWINFNSNNWGDRAEDVEVMLWDQEVAKNPLLAFGNSMVGCLRGHDNWRKDGCLSEGECAQRCLLQPGCLSFEYRPVYQRCTMSQYSFTKCGSSCSSQNWPDCRYYERTTEENPSTAISATLEGGFTYRSSLTANIGRVITVPSTVRPAIQGTAVGCGADAADLGSGNNNCCTSDAPCGVNEGRCTNDNQCVGNLDCDWLACSWSVNSTDWQLQDNCCALRGRNEGYSQQEALWEKGDLVMIRVDSGFGSDAEIDAAVADPTNGYAKVSFGGVSCPVSSIRKMSNRDFVDVACTLGESPGGLFLRPRMDLESRGRAFEDSEWIFMPLTVSGAAAAPEEAAANGASPLVGSSLGGGWKLDVSGVGFAPPPGAGADTYVEVAVCGKKCEVVNSSYKSVQCIVPNVTTPEVLAGGSDALVIPVARVISENASLADKITPACFSGLGPGMYEVGSPSCAAVFDGDPELTAGLSGASCHIGLDYGDFAEARVERIRFHPLYDATEADKYIGSQFQIGTLRVGFNEGQIGAFRRVSEERELAAAACDELSYAWRGVGYRGCQDTASSGQKCVSWSSFSSSYVSRNPELASHNYCRNPAPSSMLQGIWCRTERGRNEYCNPKVPDIVWTTVHTMTKRPKMLWNEVVLSAPQTGRFVRLLSQAGNCKFSEIQVIGQIVSPSSSCDVAVRNVRRSQGQNLKADIGRVAWNGGVHSVDGFLELYSQWSKNSSTAQVTFSAATTPTVLSMEPNNGTARGGTTVNLTGSNFGSAWTAPTPYLDDTVVPVTVEFNQYPCKVTEVATTYIVCVTSARNQGIRPPSVKVSVAGVGNALVAPGTRWRYLDRWSQLDTWANQEPPVAGDLVIVPKGQSVLLDESTPQLLMVSVEGELVFDDTKDIHLQATYIWVKGGTMEIGTESKPFLKKATITLHGDKYTTIRLPVIGGKVLAVSNEQFTYRQGGDGAVEEGSIGTLDIHGKPRLKVWTRISETALAGDTVIKMQEIVDWVAGEELVVVATETSHKHFDGNGLMGAPPVDFQNERVYIASVASDMKTITLTAPLAHDHISTFYVRPDGEYIDLSAEVGLLSRNVKIQGEEYFTEKDMWGGHTMVAFGGVYRIENAEFYRMGQTGEMSRYPIHFHVSQDYGAQCYAKYNSIHHSFQRAIAIHSTNYVTVLGNVAFDIIGHMYFIETGMEKYNRLEGNLGVGAIPLLSGMLESDQEPSAFWTAAPNNVWIDNVAATGSDGWYFQLPDHPISMSMDVYKDSVCPVGDRIGEWSRNRCHHVSGSCIRVYMVWVPTKDPCNIKSGENPQILFNTTCWGVGKSCYIALRMGSIHNHHMTSIEGGAADWETVFFDRGGSYSGDKQATDYLGIGHIQDSVFVGVLPQNMRSMTENANFKGRIIKLPQDENFLVKDSWFVNCKAVPVFTDCTMCWTPPMWRQGAFTYRFSGLSFVNTSKRIFVMKKGIYWDVDGTLTGVVNSYTTYADAFNLDQPGCVTTQNPIAATNDELDIGELNTWPMSTTGGILDDSESIFYAARGVLIHSRRNYSFITCTTPIRKFSVAWPEPQEVYLRQLTVTNVDTGRFQQIEFEDKEVFGWAFPVVANMRLKVRPNLPGLDLLGAGLKYGFNDLFALAEAEAVKNKEVYTPEWFQLSVESYQALDHYKLTNPYNEFVGTRHGKTAMEAAKSAQKLKPALVMPDPLNTPELLPSMTHGMLDTRNWAVSFRYPLPAGAPPQDMEPLSAWFEGRICPDTGCIKGLAETEFSWDSCILWSEKFGDADSASTLTIDSKDWICFDMAETVTIKNLTIFGKLSFDDSADRVLTLGNMLVWGLLEVGNETEPFGETTGKTARIVLSGSVMDLDDYMVVDEQYLHNKVIAVAGRVETYGVARKDPWLRLASSIGDDDKSACVRNVSGPLEWPAGATVAFAPTEWDDPFDDTKVRTLSAHPVFEAANNCTRIFFETKLGKLVFAEDIDVGNGKKVSLRSVVVRTDRTVIFESLDLDGSHYYGGHIEIFDVKLNDEGGNSRVGQVTMRNTQFKSLGKASLSAAVKIGYASSFVPPPVNIFEACSWTNSQEYALHAQSSNVPLIIKDNVMVKSFNGGIFIDAGSLTTQIINNVVIGVSMGPNNPVATNEFSGGERVINYAGIRADVVPVRMIGNVVAGSNDIGFMHQAEPCPASAIFNNEAWATIVGVFLLPLKRGTCQTANLYTVWKAAHIAMFIADVMVSNTQLSNIVVADSHLGIVPYFSVGNRFRRFYVYDSIIIGSSPASGTCNGRSNFCRSQSTMDKHMGSCNSIFAPGGYRKIGLVVPFNTMNKKTCWTSKDPRLCRLLGQAYPNLDDCHFPWEYENHMGKGAGWSFFERTTFAYWKENDCGRTSRAIAPNVAGPEIIFPMTFTETTWYEADTFAKFEMSTAGLDDVYVGRKSPCRSTGGGCMGLDQMLLYDTDGTLTGLAPGSTVLPYTPRTWTVWWSQCVNELDGAEIHAQVCNNVTVQHLEMKNLDRGASDVKFGPLVLTPNVEEENGFSGGVLSSTGAFYASCPCGWDFSYYHILIKPAVTYYTEVMSLPENFMLRYWSARPEDSVVLHFFYPDSRGVNVFVGGDSEPPMRLKLARIPTLDDEHGAHSVDAQRLRLYITLRGSPEGFAAQRDLVIRRTPTVKLKINVEISIVEFNAENFATNLAILLGIPPERIKVVAVQARRRLALVDVGEGEGSESCDEHGCSVSGGRRLGLVQATALEVSIEPSSDAAAAASGGQADSTSSGALNAQTQELGQVSTQLTSLQSGSSSALAAAAGGQVTVTDPGSDMVSGAKATEQCEPINPGYSGTVQISCFFGVMTSNPALCSPKQCNVGNTLSITLDGVTQTITLATLIKSGLTGSAACSSVNPAYGELLTLSCSMGVLGYDVSACRRACPSSASISVKVGEASGSVSPTETLSAGSTEYNRPCSEVSSGYDGVFSLICNAGTLTSETSGCTAKGCNSNAAVTVTVGSASASVVSGEALAHADSVLQLCTDVSPSYTGTVTLACALGVLSVGSSDCAVKPCEAWHFVAAILHGESGLLYPRQQILTGSTGVGECGTANIEYSGDVVLSCILGALQAGDSSACRLTCSTYGSSSQVTVAGAAYTVVPADRIPHGADGVQACSTAAFGYTGDINLHCDNGVLSVASHACVPDPCGAGLTLNTSIAGVQGEYALLADTAHGSNGFADCKSGNPNVIGFFEVACAAKKLSVVSVVGCKRSCGATSGTSLVLNDGAIGHETSVVPLAPLVHDTNASQPCSTAAPGYSGEISLYCDDNTTSVLSNDCIPDPCQDPRSSSFWLDENGTLPSGYSYQTPCTTLSELFVGEIVTVCSASQITVNISGCSGSCNTTEDGSNTELSGTEFQLDCKFVGPLYGGMMNTTCTDEVMRPDDSSCTVACGDGDTTSLQVTDTSHTETLQSRLGDGSVLQRQCSSLNPLYHGVFDLICTRGVLGSSSKCHQLCPTTLSVQIAVGGQSFTVNPPAAIEHGQASAVTCASLVAGYSGNYSFVCDEGVLTASAAQCMAPCSASTSVPVSFRGLSRALDLASQIIHGGSLVQGCASAEVGYSGNFVLDCDNGVTTMRLQNCYESHCPAQQAYQLSLGSLTTSGHLVGQVNHSSIFKSACSDVNALYDGNVTVTCVKGNLVADFSACLPSCLTSYSVAVSIGEGPPKTVSPGERMVSGAKYSLQCSTFGPTYRGPMSVSCSMGVVSVDQSCERDCNTGFQIDLDGRALNINSSGMIANGVNSKQNCPAGFSGDFNWFCRMGSSEVQSHDCVPKPCPTPSAATATIGDSSMFETDCSDKFEGQTCTVTCTLGYEGEGKILLCQEGEFIGDLPSCTEATTTTTTTATAVATQITVNIVGRLELEVSDSDAFMKNPSVRKALQNSIAKLAKVEPAAVKLVLSLVSARRLSGLIPARYLASPQRALQSPMKVQVEYTIIQTVPSEGEALALGQQLTTALAAPSKSELATAIMQDIASASGGTATFTVAVLTLEVRSEIVVGGVLLNYAETDESNESNDTNETNETNTTTTTIQYKTSASEASENVDVVTAVIGVVGVILGIACCGVIGGMLCARARSRIGELRDNDEQDWNMDHFADEPGSHVMEINPSQPSNPASEFFGGISNVPEMSEAPARHALL</sequence>
<feature type="domain" description="Kringle" evidence="8">
    <location>
        <begin position="2991"/>
        <end position="3067"/>
    </location>
</feature>
<evidence type="ECO:0000256" key="5">
    <source>
        <dbReference type="SAM" id="MobiDB-lite"/>
    </source>
</evidence>
<keyword evidence="6" id="KW-0812">Transmembrane</keyword>
<dbReference type="PROSITE" id="PS00420">
    <property type="entry name" value="SRCR_1"/>
    <property type="match status" value="1"/>
</dbReference>
<accession>A0A813HD50</accession>
<keyword evidence="1" id="KW-0420">Kringle</keyword>
<organism evidence="11 12">
    <name type="scientific">Polarella glacialis</name>
    <name type="common">Dinoflagellate</name>
    <dbReference type="NCBI Taxonomy" id="89957"/>
    <lineage>
        <taxon>Eukaryota</taxon>
        <taxon>Sar</taxon>
        <taxon>Alveolata</taxon>
        <taxon>Dinophyceae</taxon>
        <taxon>Suessiales</taxon>
        <taxon>Suessiaceae</taxon>
        <taxon>Polarella</taxon>
    </lineage>
</organism>
<feature type="domain" description="G8" evidence="10">
    <location>
        <begin position="3288"/>
        <end position="3426"/>
    </location>
</feature>
<dbReference type="FunFam" id="3.10.250.10:FF:000001">
    <property type="entry name" value="Lysyl oxidase 4 isoform X1"/>
    <property type="match status" value="1"/>
</dbReference>
<dbReference type="CDD" id="cd00102">
    <property type="entry name" value="IPT"/>
    <property type="match status" value="1"/>
</dbReference>
<evidence type="ECO:0000313" key="11">
    <source>
        <dbReference type="EMBL" id="CAE8636170.1"/>
    </source>
</evidence>
<dbReference type="SUPFAM" id="SSF81296">
    <property type="entry name" value="E set domains"/>
    <property type="match status" value="5"/>
</dbReference>
<feature type="signal peptide" evidence="7">
    <location>
        <begin position="1"/>
        <end position="23"/>
    </location>
</feature>
<dbReference type="Gene3D" id="2.60.40.10">
    <property type="entry name" value="Immunoglobulins"/>
    <property type="match status" value="4"/>
</dbReference>
<dbReference type="Gene3D" id="2.80.10.50">
    <property type="match status" value="2"/>
</dbReference>